<sequence>MANESLNIDGQALMKAAEILGTTAVEETVNAALREVVAKRWRLEALERLGEMGAAGDFDDFLDKRNYRR</sequence>
<evidence type="ECO:0008006" key="3">
    <source>
        <dbReference type="Google" id="ProtNLM"/>
    </source>
</evidence>
<dbReference type="RefSeq" id="WP_172890627.1">
    <property type="nucleotide sequence ID" value="NZ_BOMJ01000071.1"/>
</dbReference>
<gene>
    <name evidence="1" type="ORF">SAMN04489716_5479</name>
</gene>
<dbReference type="STRING" id="113562.SAMN04489716_5479"/>
<dbReference type="EMBL" id="LT629758">
    <property type="protein sequence ID" value="SDT67470.1"/>
    <property type="molecule type" value="Genomic_DNA"/>
</dbReference>
<name>A0A1H2CAG7_9ACTN</name>
<reference evidence="1 2" key="1">
    <citation type="submission" date="2016-10" db="EMBL/GenBank/DDBJ databases">
        <authorList>
            <person name="de Groot N.N."/>
        </authorList>
    </citation>
    <scope>NUCLEOTIDE SEQUENCE [LARGE SCALE GENOMIC DNA]</scope>
    <source>
        <strain evidence="1 2">DSM 43941</strain>
    </source>
</reference>
<organism evidence="1 2">
    <name type="scientific">Actinoplanes derwentensis</name>
    <dbReference type="NCBI Taxonomy" id="113562"/>
    <lineage>
        <taxon>Bacteria</taxon>
        <taxon>Bacillati</taxon>
        <taxon>Actinomycetota</taxon>
        <taxon>Actinomycetes</taxon>
        <taxon>Micromonosporales</taxon>
        <taxon>Micromonosporaceae</taxon>
        <taxon>Actinoplanes</taxon>
    </lineage>
</organism>
<evidence type="ECO:0000313" key="2">
    <source>
        <dbReference type="Proteomes" id="UP000198688"/>
    </source>
</evidence>
<evidence type="ECO:0000313" key="1">
    <source>
        <dbReference type="EMBL" id="SDT67470.1"/>
    </source>
</evidence>
<dbReference type="Proteomes" id="UP000198688">
    <property type="component" value="Chromosome I"/>
</dbReference>
<proteinExistence type="predicted"/>
<dbReference type="AlphaFoldDB" id="A0A1H2CAG7"/>
<protein>
    <recommendedName>
        <fullName evidence="3">Antitoxin of type II TA system, VapB</fullName>
    </recommendedName>
</protein>
<keyword evidence="2" id="KW-1185">Reference proteome</keyword>
<dbReference type="Pfam" id="PF09957">
    <property type="entry name" value="VapB_antitoxin"/>
    <property type="match status" value="1"/>
</dbReference>
<dbReference type="InterPro" id="IPR019239">
    <property type="entry name" value="VapB_antitoxin"/>
</dbReference>
<accession>A0A1H2CAG7</accession>